<evidence type="ECO:0000313" key="1">
    <source>
        <dbReference type="EMBL" id="OGF31138.1"/>
    </source>
</evidence>
<protein>
    <submittedName>
        <fullName evidence="1">Uncharacterized protein</fullName>
    </submittedName>
</protein>
<sequence>MSFKDFKKRREAESAFHTEVQKLLERSGVDLQIVMKDGEQSHNIGVSLWHVSFLARGEEAVFQLHKEEELKNHYDKSEPFEPWHTCFTPLEKVELFLKEEVQLVEPRKLFANRINRLVEMSHAVGQQTLGEDGWDRPRVELFLYDDYSRTNDWGFFGRRCKSVFSAHRIMYRKKLHELTEKDIDRLESEVDSRAEQATARQEMLKKLFFERLGVFTYEARTYEPSEVRHSFVDGKVIDDSWTERHYFLGQVEVTREEYGWLNTFLGEVKVPDGFVRITNDTHDLLRIFPIPGQNDILVVVGKTGSRRGVWSYGEWFRGHPSKCQISFWHKGTARKIKSVTLNGQLQESNVVCVYMWTNSVELAKRALREAGMNESPAYAEALAKVYEANPLPSLDESAIIQKSPDNTTTDKPVAEKSDAAGFGTNLGDLLSGIDIK</sequence>
<gene>
    <name evidence="1" type="ORF">A3H09_01885</name>
</gene>
<accession>A0A1F5SWN6</accession>
<name>A0A1F5SWN6_9BACT</name>
<comment type="caution">
    <text evidence="1">The sequence shown here is derived from an EMBL/GenBank/DDBJ whole genome shotgun (WGS) entry which is preliminary data.</text>
</comment>
<proteinExistence type="predicted"/>
<organism evidence="1 2">
    <name type="scientific">Candidatus Falkowbacteria bacterium RIFCSPLOWO2_12_FULL_45_13</name>
    <dbReference type="NCBI Taxonomy" id="1797991"/>
    <lineage>
        <taxon>Bacteria</taxon>
        <taxon>Candidatus Falkowiibacteriota</taxon>
    </lineage>
</organism>
<reference evidence="1 2" key="1">
    <citation type="journal article" date="2016" name="Nat. Commun.">
        <title>Thousands of microbial genomes shed light on interconnected biogeochemical processes in an aquifer system.</title>
        <authorList>
            <person name="Anantharaman K."/>
            <person name="Brown C.T."/>
            <person name="Hug L.A."/>
            <person name="Sharon I."/>
            <person name="Castelle C.J."/>
            <person name="Probst A.J."/>
            <person name="Thomas B.C."/>
            <person name="Singh A."/>
            <person name="Wilkins M.J."/>
            <person name="Karaoz U."/>
            <person name="Brodie E.L."/>
            <person name="Williams K.H."/>
            <person name="Hubbard S.S."/>
            <person name="Banfield J.F."/>
        </authorList>
    </citation>
    <scope>NUCLEOTIDE SEQUENCE [LARGE SCALE GENOMIC DNA]</scope>
</reference>
<evidence type="ECO:0000313" key="2">
    <source>
        <dbReference type="Proteomes" id="UP000176915"/>
    </source>
</evidence>
<dbReference type="Proteomes" id="UP000176915">
    <property type="component" value="Unassembled WGS sequence"/>
</dbReference>
<dbReference type="AlphaFoldDB" id="A0A1F5SWN6"/>
<dbReference type="EMBL" id="MFFY01000031">
    <property type="protein sequence ID" value="OGF31138.1"/>
    <property type="molecule type" value="Genomic_DNA"/>
</dbReference>